<dbReference type="Proteomes" id="UP000215563">
    <property type="component" value="Unassembled WGS sequence"/>
</dbReference>
<dbReference type="RefSeq" id="WP_020636665.1">
    <property type="nucleotide sequence ID" value="NZ_KB913032.1"/>
</dbReference>
<proteinExistence type="predicted"/>
<evidence type="ECO:0000313" key="3">
    <source>
        <dbReference type="Proteomes" id="UP000215563"/>
    </source>
</evidence>
<name>A0A229RF00_AMYAL</name>
<dbReference type="InterPro" id="IPR048666">
    <property type="entry name" value="RedAm-like_C"/>
</dbReference>
<accession>A0A229RF00</accession>
<keyword evidence="3" id="KW-1185">Reference proteome</keyword>
<dbReference type="EMBL" id="NMQU01000106">
    <property type="protein sequence ID" value="OXM45226.1"/>
    <property type="molecule type" value="Genomic_DNA"/>
</dbReference>
<evidence type="ECO:0000259" key="1">
    <source>
        <dbReference type="Pfam" id="PF21761"/>
    </source>
</evidence>
<dbReference type="AlphaFoldDB" id="A0A229RF00"/>
<evidence type="ECO:0000313" key="2">
    <source>
        <dbReference type="EMBL" id="OXM45226.1"/>
    </source>
</evidence>
<dbReference type="Gene3D" id="1.10.1040.10">
    <property type="entry name" value="N-(1-d-carboxylethyl)-l-norvaline Dehydrogenase, domain 2"/>
    <property type="match status" value="1"/>
</dbReference>
<organism evidence="2 3">
    <name type="scientific">Amycolatopsis alba DSM 44262</name>
    <dbReference type="NCBI Taxonomy" id="1125972"/>
    <lineage>
        <taxon>Bacteria</taxon>
        <taxon>Bacillati</taxon>
        <taxon>Actinomycetota</taxon>
        <taxon>Actinomycetes</taxon>
        <taxon>Pseudonocardiales</taxon>
        <taxon>Pseudonocardiaceae</taxon>
        <taxon>Amycolatopsis</taxon>
    </lineage>
</organism>
<feature type="domain" description="NADPH-dependent reductive aminase-like C-terminal" evidence="1">
    <location>
        <begin position="3"/>
        <end position="56"/>
    </location>
</feature>
<reference evidence="2 3" key="1">
    <citation type="submission" date="2017-07" db="EMBL/GenBank/DDBJ databases">
        <title>Amycolatopsis alba DSM 44262 Genome sequencing and assembly.</title>
        <authorList>
            <person name="Kaur N."/>
            <person name="Mayilraj S."/>
        </authorList>
    </citation>
    <scope>NUCLEOTIDE SEQUENCE [LARGE SCALE GENOMIC DNA]</scope>
    <source>
        <strain evidence="2 3">DSM 44262</strain>
    </source>
</reference>
<comment type="caution">
    <text evidence="2">The sequence shown here is derived from an EMBL/GenBank/DDBJ whole genome shotgun (WGS) entry which is preliminary data.</text>
</comment>
<dbReference type="Pfam" id="PF21761">
    <property type="entry name" value="RedAm-like_C"/>
    <property type="match status" value="1"/>
</dbReference>
<sequence>MSDGSSIVSNVTTMDHIIHAAASRGMDPGPLGAVRPFAQAVIDAGHGADNIARLTRHYLDNR</sequence>
<dbReference type="InterPro" id="IPR013328">
    <property type="entry name" value="6PGD_dom2"/>
</dbReference>
<gene>
    <name evidence="2" type="ORF">CFP75_32065</name>
</gene>
<protein>
    <recommendedName>
        <fullName evidence="1">NADPH-dependent reductive aminase-like C-terminal domain-containing protein</fullName>
    </recommendedName>
</protein>